<dbReference type="InterPro" id="IPR042100">
    <property type="entry name" value="Bug_dom1"/>
</dbReference>
<dbReference type="RefSeq" id="WP_109869439.1">
    <property type="nucleotide sequence ID" value="NZ_QGNA01000001.1"/>
</dbReference>
<dbReference type="PIRSF" id="PIRSF017082">
    <property type="entry name" value="YflP"/>
    <property type="match status" value="1"/>
</dbReference>
<dbReference type="Proteomes" id="UP000245765">
    <property type="component" value="Unassembled WGS sequence"/>
</dbReference>
<evidence type="ECO:0000256" key="1">
    <source>
        <dbReference type="ARBA" id="ARBA00006987"/>
    </source>
</evidence>
<organism evidence="3 4">
    <name type="scientific">Falsiroseomonas bella</name>
    <dbReference type="NCBI Taxonomy" id="2184016"/>
    <lineage>
        <taxon>Bacteria</taxon>
        <taxon>Pseudomonadati</taxon>
        <taxon>Pseudomonadota</taxon>
        <taxon>Alphaproteobacteria</taxon>
        <taxon>Acetobacterales</taxon>
        <taxon>Roseomonadaceae</taxon>
        <taxon>Falsiroseomonas</taxon>
    </lineage>
</organism>
<reference evidence="4" key="1">
    <citation type="submission" date="2018-05" db="EMBL/GenBank/DDBJ databases">
        <authorList>
            <person name="Du Z."/>
            <person name="Wang X."/>
        </authorList>
    </citation>
    <scope>NUCLEOTIDE SEQUENCE [LARGE SCALE GENOMIC DNA]</scope>
    <source>
        <strain evidence="4">CQN31</strain>
    </source>
</reference>
<sequence>MTRISRRAALAAALSLPALGARAQTFSRPVRIVVPFGTGGVADLTARAVAQQIAPLQGQPVVVENRPGAGGIVAMQALAGAPADGHTLMVASNGTAISASLFRNLPLDPLKDLAPIVTMGAFPIAVVVKPDSPIKDIADLVARMKAAPGRLNIGTITRGSTQNLSAELFKIRTATQAETVVFPQTPQLVTAVLRGDVDAAFEITGPIFGQIQSGALRVLGVTSAERAANLPNVATLMEQGVPDYDVASWNALVARAGTPAEAITAINRAVNEALAKPELRNALTAVGVEPKGGTPEQMGRLLAADIARWAEVIEKAGIERQG</sequence>
<evidence type="ECO:0000256" key="2">
    <source>
        <dbReference type="SAM" id="SignalP"/>
    </source>
</evidence>
<comment type="similarity">
    <text evidence="1">Belongs to the UPF0065 (bug) family.</text>
</comment>
<dbReference type="EMBL" id="QGNA01000001">
    <property type="protein sequence ID" value="PWS38818.1"/>
    <property type="molecule type" value="Genomic_DNA"/>
</dbReference>
<dbReference type="SUPFAM" id="SSF53850">
    <property type="entry name" value="Periplasmic binding protein-like II"/>
    <property type="match status" value="1"/>
</dbReference>
<dbReference type="CDD" id="cd07012">
    <property type="entry name" value="PBP2_Bug_TTT"/>
    <property type="match status" value="1"/>
</dbReference>
<proteinExistence type="inferred from homology"/>
<evidence type="ECO:0000313" key="3">
    <source>
        <dbReference type="EMBL" id="PWS38818.1"/>
    </source>
</evidence>
<comment type="caution">
    <text evidence="3">The sequence shown here is derived from an EMBL/GenBank/DDBJ whole genome shotgun (WGS) entry which is preliminary data.</text>
</comment>
<dbReference type="OrthoDB" id="8443386at2"/>
<accession>A0A317FMX2</accession>
<keyword evidence="4" id="KW-1185">Reference proteome</keyword>
<keyword evidence="3" id="KW-0675">Receptor</keyword>
<gene>
    <name evidence="3" type="ORF">DFH01_06095</name>
</gene>
<dbReference type="PANTHER" id="PTHR42928:SF5">
    <property type="entry name" value="BLR1237 PROTEIN"/>
    <property type="match status" value="1"/>
</dbReference>
<keyword evidence="2" id="KW-0732">Signal</keyword>
<dbReference type="PANTHER" id="PTHR42928">
    <property type="entry name" value="TRICARBOXYLATE-BINDING PROTEIN"/>
    <property type="match status" value="1"/>
</dbReference>
<feature type="signal peptide" evidence="2">
    <location>
        <begin position="1"/>
        <end position="23"/>
    </location>
</feature>
<dbReference type="InterPro" id="IPR005064">
    <property type="entry name" value="BUG"/>
</dbReference>
<evidence type="ECO:0000313" key="4">
    <source>
        <dbReference type="Proteomes" id="UP000245765"/>
    </source>
</evidence>
<dbReference type="Pfam" id="PF03401">
    <property type="entry name" value="TctC"/>
    <property type="match status" value="1"/>
</dbReference>
<dbReference type="Gene3D" id="3.40.190.10">
    <property type="entry name" value="Periplasmic binding protein-like II"/>
    <property type="match status" value="1"/>
</dbReference>
<feature type="chain" id="PRO_5016382794" evidence="2">
    <location>
        <begin position="24"/>
        <end position="322"/>
    </location>
</feature>
<dbReference type="AlphaFoldDB" id="A0A317FMX2"/>
<dbReference type="Gene3D" id="3.40.190.150">
    <property type="entry name" value="Bordetella uptake gene, domain 1"/>
    <property type="match status" value="1"/>
</dbReference>
<protein>
    <submittedName>
        <fullName evidence="3">Tripartite tricarboxylate transporter receptor protein</fullName>
    </submittedName>
</protein>
<name>A0A317FMX2_9PROT</name>